<keyword evidence="1" id="KW-1133">Transmembrane helix</keyword>
<keyword evidence="1" id="KW-0472">Membrane</keyword>
<accession>A0AAD9VK97</accession>
<dbReference type="EMBL" id="JAIFRP010001061">
    <property type="protein sequence ID" value="KAK2577861.1"/>
    <property type="molecule type" value="Genomic_DNA"/>
</dbReference>
<evidence type="ECO:0000256" key="1">
    <source>
        <dbReference type="SAM" id="Phobius"/>
    </source>
</evidence>
<gene>
    <name evidence="2" type="ORF">KPH14_001122</name>
</gene>
<proteinExistence type="predicted"/>
<evidence type="ECO:0000313" key="3">
    <source>
        <dbReference type="Proteomes" id="UP001258017"/>
    </source>
</evidence>
<sequence length="221" mass="24753">MAVIVESSLQPPSLLPPPQQSPSAIIAIIVTIVLTTTTIVITIAITIVMIIIAIATIIVAIVEAPTIVKELAGITGNIVTIAIRLLQEQVIPTTLTKSSNIEVQKMTRELILYIQEKLDEIIRVKVEDTVQCDEDVNVNEYQPVETCKETEEVTLSDSVDNFNPPGEKIDSENVPWDVKKKQVEENGSNISKYEAILKWTYDRFIEARIRKQQVTMRMIQQ</sequence>
<protein>
    <submittedName>
        <fullName evidence="2">Uncharacterized protein</fullName>
    </submittedName>
</protein>
<keyword evidence="3" id="KW-1185">Reference proteome</keyword>
<organism evidence="2 3">
    <name type="scientific">Odynerus spinipes</name>
    <dbReference type="NCBI Taxonomy" id="1348599"/>
    <lineage>
        <taxon>Eukaryota</taxon>
        <taxon>Metazoa</taxon>
        <taxon>Ecdysozoa</taxon>
        <taxon>Arthropoda</taxon>
        <taxon>Hexapoda</taxon>
        <taxon>Insecta</taxon>
        <taxon>Pterygota</taxon>
        <taxon>Neoptera</taxon>
        <taxon>Endopterygota</taxon>
        <taxon>Hymenoptera</taxon>
        <taxon>Apocrita</taxon>
        <taxon>Aculeata</taxon>
        <taxon>Vespoidea</taxon>
        <taxon>Vespidae</taxon>
        <taxon>Eumeninae</taxon>
        <taxon>Odynerus</taxon>
    </lineage>
</organism>
<reference evidence="2" key="2">
    <citation type="journal article" date="2023" name="Commun. Biol.">
        <title>Intrasexual cuticular hydrocarbon dimorphism in a wasp sheds light on hydrocarbon biosynthesis genes in Hymenoptera.</title>
        <authorList>
            <person name="Moris V.C."/>
            <person name="Podsiadlowski L."/>
            <person name="Martin S."/>
            <person name="Oeyen J.P."/>
            <person name="Donath A."/>
            <person name="Petersen M."/>
            <person name="Wilbrandt J."/>
            <person name="Misof B."/>
            <person name="Liedtke D."/>
            <person name="Thamm M."/>
            <person name="Scheiner R."/>
            <person name="Schmitt T."/>
            <person name="Niehuis O."/>
        </authorList>
    </citation>
    <scope>NUCLEOTIDE SEQUENCE</scope>
    <source>
        <strain evidence="2">GBR_01_08_01A</strain>
    </source>
</reference>
<feature type="transmembrane region" description="Helical" evidence="1">
    <location>
        <begin position="24"/>
        <end position="57"/>
    </location>
</feature>
<dbReference type="Proteomes" id="UP001258017">
    <property type="component" value="Unassembled WGS sequence"/>
</dbReference>
<dbReference type="AlphaFoldDB" id="A0AAD9VK97"/>
<evidence type="ECO:0000313" key="2">
    <source>
        <dbReference type="EMBL" id="KAK2577861.1"/>
    </source>
</evidence>
<keyword evidence="1" id="KW-0812">Transmembrane</keyword>
<reference evidence="2" key="1">
    <citation type="submission" date="2021-08" db="EMBL/GenBank/DDBJ databases">
        <authorList>
            <person name="Misof B."/>
            <person name="Oliver O."/>
            <person name="Podsiadlowski L."/>
            <person name="Donath A."/>
            <person name="Peters R."/>
            <person name="Mayer C."/>
            <person name="Rust J."/>
            <person name="Gunkel S."/>
            <person name="Lesny P."/>
            <person name="Martin S."/>
            <person name="Oeyen J.P."/>
            <person name="Petersen M."/>
            <person name="Panagiotis P."/>
            <person name="Wilbrandt J."/>
            <person name="Tanja T."/>
        </authorList>
    </citation>
    <scope>NUCLEOTIDE SEQUENCE</scope>
    <source>
        <strain evidence="2">GBR_01_08_01A</strain>
        <tissue evidence="2">Thorax + abdomen</tissue>
    </source>
</reference>
<name>A0AAD9VK97_9HYME</name>
<comment type="caution">
    <text evidence="2">The sequence shown here is derived from an EMBL/GenBank/DDBJ whole genome shotgun (WGS) entry which is preliminary data.</text>
</comment>